<reference evidence="13" key="1">
    <citation type="journal article" date="2020" name="mSystems">
        <title>Genome- and Community-Level Interaction Insights into Carbon Utilization and Element Cycling Functions of Hydrothermarchaeota in Hydrothermal Sediment.</title>
        <authorList>
            <person name="Zhou Z."/>
            <person name="Liu Y."/>
            <person name="Xu W."/>
            <person name="Pan J."/>
            <person name="Luo Z.H."/>
            <person name="Li M."/>
        </authorList>
    </citation>
    <scope>NUCLEOTIDE SEQUENCE [LARGE SCALE GENOMIC DNA]</scope>
    <source>
        <strain evidence="13">SpSt-508</strain>
    </source>
</reference>
<sequence>MLRFVFLAYGVACHLLFLATFGYMAGFVGNLAVPKSIDAPVATPAGMALIVNLLLVAAFALQHSVMARPAFKRWWTRVVPEPIERSTYVLASCLVCWLLMVYWQPMTAVVWNVTHPLGRAVLWGLFSAGWLAVPLVSLMINHFDLFGTRQVWLHWRGRSYTPLAFRVPLFYRFVRHPLYLGWALAFWATPTMTLGHLLFAGSLTAYMGLAALIEERDLLRHFGRQYAEYQQRVPMFVPRFPKAWLAARTKPVRTTRSLVELSETR</sequence>
<keyword evidence="5 13" id="KW-0489">Methyltransferase</keyword>
<evidence type="ECO:0000256" key="7">
    <source>
        <dbReference type="ARBA" id="ARBA00022691"/>
    </source>
</evidence>
<accession>A0A7C4QLK1</accession>
<evidence type="ECO:0000256" key="1">
    <source>
        <dbReference type="ARBA" id="ARBA00002096"/>
    </source>
</evidence>
<feature type="transmembrane region" description="Helical" evidence="12">
    <location>
        <begin position="45"/>
        <end position="65"/>
    </location>
</feature>
<feature type="transmembrane region" description="Helical" evidence="12">
    <location>
        <begin position="123"/>
        <end position="148"/>
    </location>
</feature>
<comment type="subcellular location">
    <subcellularLocation>
        <location evidence="2">Membrane</location>
        <topology evidence="2">Multi-pass membrane protein</topology>
    </subcellularLocation>
</comment>
<evidence type="ECO:0000256" key="9">
    <source>
        <dbReference type="ARBA" id="ARBA00022989"/>
    </source>
</evidence>
<evidence type="ECO:0000256" key="8">
    <source>
        <dbReference type="ARBA" id="ARBA00022692"/>
    </source>
</evidence>
<feature type="transmembrane region" description="Helical" evidence="12">
    <location>
        <begin position="86"/>
        <end position="103"/>
    </location>
</feature>
<evidence type="ECO:0000256" key="11">
    <source>
        <dbReference type="ARBA" id="ARBA00048134"/>
    </source>
</evidence>
<dbReference type="AlphaFoldDB" id="A0A7C4QLK1"/>
<dbReference type="EC" id="2.1.1.334" evidence="4"/>
<keyword evidence="8 12" id="KW-0812">Transmembrane</keyword>
<comment type="function">
    <text evidence="1">Catalyzes the methylation of methanethiol (MeSH) to yield dimethylsulphide (DMS).</text>
</comment>
<gene>
    <name evidence="13" type="ORF">ENS64_01735</name>
</gene>
<dbReference type="PANTHER" id="PTHR31040:SF1">
    <property type="entry name" value="NURIM"/>
    <property type="match status" value="1"/>
</dbReference>
<proteinExistence type="inferred from homology"/>
<comment type="similarity">
    <text evidence="3">Belongs to the nurim family.</text>
</comment>
<dbReference type="GO" id="GO:0032259">
    <property type="term" value="P:methylation"/>
    <property type="evidence" value="ECO:0007669"/>
    <property type="project" value="UniProtKB-KW"/>
</dbReference>
<keyword evidence="6 13" id="KW-0808">Transferase</keyword>
<dbReference type="EMBL" id="DSVQ01000004">
    <property type="protein sequence ID" value="HGT37980.1"/>
    <property type="molecule type" value="Genomic_DNA"/>
</dbReference>
<dbReference type="PANTHER" id="PTHR31040">
    <property type="entry name" value="NURIM"/>
    <property type="match status" value="1"/>
</dbReference>
<evidence type="ECO:0000313" key="13">
    <source>
        <dbReference type="EMBL" id="HGT37980.1"/>
    </source>
</evidence>
<comment type="catalytic activity">
    <reaction evidence="11">
        <text>methanethiol + S-adenosyl-L-methionine = dimethyl sulfide + S-adenosyl-L-homocysteine + H(+)</text>
        <dbReference type="Rhea" id="RHEA:50428"/>
        <dbReference type="ChEBI" id="CHEBI:15378"/>
        <dbReference type="ChEBI" id="CHEBI:16007"/>
        <dbReference type="ChEBI" id="CHEBI:17437"/>
        <dbReference type="ChEBI" id="CHEBI:57856"/>
        <dbReference type="ChEBI" id="CHEBI:59789"/>
        <dbReference type="EC" id="2.1.1.334"/>
    </reaction>
</comment>
<dbReference type="GO" id="GO:0008168">
    <property type="term" value="F:methyltransferase activity"/>
    <property type="evidence" value="ECO:0007669"/>
    <property type="project" value="UniProtKB-KW"/>
</dbReference>
<protein>
    <recommendedName>
        <fullName evidence="4">methanethiol S-methyltransferase</fullName>
        <ecNumber evidence="4">2.1.1.334</ecNumber>
    </recommendedName>
</protein>
<dbReference type="InterPro" id="IPR033580">
    <property type="entry name" value="Nurim-like"/>
</dbReference>
<evidence type="ECO:0000256" key="4">
    <source>
        <dbReference type="ARBA" id="ARBA00012149"/>
    </source>
</evidence>
<keyword evidence="9 12" id="KW-1133">Transmembrane helix</keyword>
<feature type="transmembrane region" description="Helical" evidence="12">
    <location>
        <begin position="7"/>
        <end position="33"/>
    </location>
</feature>
<dbReference type="GO" id="GO:0016020">
    <property type="term" value="C:membrane"/>
    <property type="evidence" value="ECO:0007669"/>
    <property type="project" value="UniProtKB-SubCell"/>
</dbReference>
<organism evidence="13">
    <name type="scientific">Schlesneria paludicola</name>
    <dbReference type="NCBI Taxonomy" id="360056"/>
    <lineage>
        <taxon>Bacteria</taxon>
        <taxon>Pseudomonadati</taxon>
        <taxon>Planctomycetota</taxon>
        <taxon>Planctomycetia</taxon>
        <taxon>Planctomycetales</taxon>
        <taxon>Planctomycetaceae</taxon>
        <taxon>Schlesneria</taxon>
    </lineage>
</organism>
<dbReference type="NCBIfam" id="NF045656">
    <property type="entry name" value="MeththiolMtaseMddA"/>
    <property type="match status" value="1"/>
</dbReference>
<evidence type="ECO:0000256" key="3">
    <source>
        <dbReference type="ARBA" id="ARBA00010631"/>
    </source>
</evidence>
<evidence type="ECO:0000256" key="5">
    <source>
        <dbReference type="ARBA" id="ARBA00022603"/>
    </source>
</evidence>
<keyword evidence="10 12" id="KW-0472">Membrane</keyword>
<evidence type="ECO:0000256" key="10">
    <source>
        <dbReference type="ARBA" id="ARBA00023136"/>
    </source>
</evidence>
<name>A0A7C4QLK1_9PLAN</name>
<keyword evidence="7" id="KW-0949">S-adenosyl-L-methionine</keyword>
<dbReference type="InterPro" id="IPR054700">
    <property type="entry name" value="MddA"/>
</dbReference>
<evidence type="ECO:0000256" key="12">
    <source>
        <dbReference type="SAM" id="Phobius"/>
    </source>
</evidence>
<evidence type="ECO:0000256" key="6">
    <source>
        <dbReference type="ARBA" id="ARBA00022679"/>
    </source>
</evidence>
<dbReference type="Gene3D" id="1.20.120.1630">
    <property type="match status" value="1"/>
</dbReference>
<evidence type="ECO:0000256" key="2">
    <source>
        <dbReference type="ARBA" id="ARBA00004141"/>
    </source>
</evidence>
<comment type="caution">
    <text evidence="13">The sequence shown here is derived from an EMBL/GenBank/DDBJ whole genome shotgun (WGS) entry which is preliminary data.</text>
</comment>